<feature type="compositionally biased region" description="Polar residues" evidence="1">
    <location>
        <begin position="1"/>
        <end position="10"/>
    </location>
</feature>
<evidence type="ECO:0000313" key="3">
    <source>
        <dbReference type="Proteomes" id="UP001439008"/>
    </source>
</evidence>
<feature type="compositionally biased region" description="Basic residues" evidence="1">
    <location>
        <begin position="101"/>
        <end position="117"/>
    </location>
</feature>
<dbReference type="Proteomes" id="UP001439008">
    <property type="component" value="Unassembled WGS sequence"/>
</dbReference>
<protein>
    <submittedName>
        <fullName evidence="2">Uncharacterized protein</fullName>
    </submittedName>
</protein>
<comment type="caution">
    <text evidence="2">The sequence shown here is derived from an EMBL/GenBank/DDBJ whole genome shotgun (WGS) entry which is preliminary data.</text>
</comment>
<reference evidence="2 3" key="1">
    <citation type="journal article" date="2024" name="BMC Biol.">
        <title>Comparative genomics of Ascetosporea gives new insight into the evolutionary basis for animal parasitism in Rhizaria.</title>
        <authorList>
            <person name="Hiltunen Thoren M."/>
            <person name="Onut-Brannstrom I."/>
            <person name="Alfjorden A."/>
            <person name="Peckova H."/>
            <person name="Swords F."/>
            <person name="Hooper C."/>
            <person name="Holzer A.S."/>
            <person name="Bass D."/>
            <person name="Burki F."/>
        </authorList>
    </citation>
    <scope>NUCLEOTIDE SEQUENCE [LARGE SCALE GENOMIC DNA]</scope>
    <source>
        <strain evidence="2">20-A016</strain>
    </source>
</reference>
<organism evidence="2 3">
    <name type="scientific">Bonamia ostreae</name>
    <dbReference type="NCBI Taxonomy" id="126728"/>
    <lineage>
        <taxon>Eukaryota</taxon>
        <taxon>Sar</taxon>
        <taxon>Rhizaria</taxon>
        <taxon>Endomyxa</taxon>
        <taxon>Ascetosporea</taxon>
        <taxon>Haplosporida</taxon>
        <taxon>Bonamia</taxon>
    </lineage>
</organism>
<proteinExistence type="predicted"/>
<sequence>MTEGNSSLPSNFFDGPNIKINKNAKPKKKGPEEAKDLITAELLKIEQMASDYSQKVEQQKIADEEEDRHQKSFNELKKQLEAFRKNLKINKKIDKKTKNAIQKKKPKFDWRKRRLNF</sequence>
<accession>A0ABV2AGU7</accession>
<feature type="region of interest" description="Disordered" evidence="1">
    <location>
        <begin position="97"/>
        <end position="117"/>
    </location>
</feature>
<name>A0ABV2AGU7_9EUKA</name>
<gene>
    <name evidence="2" type="ORF">MHBO_000796</name>
</gene>
<evidence type="ECO:0000256" key="1">
    <source>
        <dbReference type="SAM" id="MobiDB-lite"/>
    </source>
</evidence>
<dbReference type="EMBL" id="JBDODL010000152">
    <property type="protein sequence ID" value="MES1918903.1"/>
    <property type="molecule type" value="Genomic_DNA"/>
</dbReference>
<evidence type="ECO:0000313" key="2">
    <source>
        <dbReference type="EMBL" id="MES1918903.1"/>
    </source>
</evidence>
<feature type="region of interest" description="Disordered" evidence="1">
    <location>
        <begin position="1"/>
        <end position="33"/>
    </location>
</feature>
<keyword evidence="3" id="KW-1185">Reference proteome</keyword>